<dbReference type="AlphaFoldDB" id="B4QBZ1"/>
<feature type="region of interest" description="Disordered" evidence="1">
    <location>
        <begin position="51"/>
        <end position="73"/>
    </location>
</feature>
<proteinExistence type="predicted"/>
<sequence length="73" mass="7822">MGMGLGMAMGQDEGMGMGMGMGNIKAKRKLNILQQDALRLGGGKAVAQHRYQNQAAPAETSTIIMGDRDKEQR</sequence>
<protein>
    <submittedName>
        <fullName evidence="2">GD24952</fullName>
    </submittedName>
</protein>
<name>B4QBZ1_DROSI</name>
<dbReference type="HOGENOM" id="CLU_2707447_0_0_1"/>
<evidence type="ECO:0000313" key="3">
    <source>
        <dbReference type="Proteomes" id="UP000000304"/>
    </source>
</evidence>
<dbReference type="Proteomes" id="UP000000304">
    <property type="component" value="Chromosome 2R"/>
</dbReference>
<gene>
    <name evidence="2" type="primary">Dsim\GD24952</name>
    <name evidence="2" type="ORF">Dsim_GD24952</name>
</gene>
<dbReference type="EMBL" id="CM000362">
    <property type="protein sequence ID" value="EDX08546.1"/>
    <property type="molecule type" value="Genomic_DNA"/>
</dbReference>
<accession>B4QBZ1</accession>
<evidence type="ECO:0000313" key="2">
    <source>
        <dbReference type="EMBL" id="EDX08546.1"/>
    </source>
</evidence>
<keyword evidence="3" id="KW-1185">Reference proteome</keyword>
<feature type="compositionally biased region" description="Polar residues" evidence="1">
    <location>
        <begin position="51"/>
        <end position="63"/>
    </location>
</feature>
<organism evidence="2 3">
    <name type="scientific">Drosophila simulans</name>
    <name type="common">Fruit fly</name>
    <dbReference type="NCBI Taxonomy" id="7240"/>
    <lineage>
        <taxon>Eukaryota</taxon>
        <taxon>Metazoa</taxon>
        <taxon>Ecdysozoa</taxon>
        <taxon>Arthropoda</taxon>
        <taxon>Hexapoda</taxon>
        <taxon>Insecta</taxon>
        <taxon>Pterygota</taxon>
        <taxon>Neoptera</taxon>
        <taxon>Endopterygota</taxon>
        <taxon>Diptera</taxon>
        <taxon>Brachycera</taxon>
        <taxon>Muscomorpha</taxon>
        <taxon>Ephydroidea</taxon>
        <taxon>Drosophilidae</taxon>
        <taxon>Drosophila</taxon>
        <taxon>Sophophora</taxon>
    </lineage>
</organism>
<evidence type="ECO:0000256" key="1">
    <source>
        <dbReference type="SAM" id="MobiDB-lite"/>
    </source>
</evidence>
<reference evidence="2 3" key="1">
    <citation type="journal article" date="2007" name="Nature">
        <title>Evolution of genes and genomes on the Drosophila phylogeny.</title>
        <authorList>
            <consortium name="Drosophila 12 Genomes Consortium"/>
            <person name="Clark A.G."/>
            <person name="Eisen M.B."/>
            <person name="Smith D.R."/>
            <person name="Bergman C.M."/>
            <person name="Oliver B."/>
            <person name="Markow T.A."/>
            <person name="Kaufman T.C."/>
            <person name="Kellis M."/>
            <person name="Gelbart W."/>
            <person name="Iyer V.N."/>
            <person name="Pollard D.A."/>
            <person name="Sackton T.B."/>
            <person name="Larracuente A.M."/>
            <person name="Singh N.D."/>
            <person name="Abad J.P."/>
            <person name="Abt D.N."/>
            <person name="Adryan B."/>
            <person name="Aguade M."/>
            <person name="Akashi H."/>
            <person name="Anderson W.W."/>
            <person name="Aquadro C.F."/>
            <person name="Ardell D.H."/>
            <person name="Arguello R."/>
            <person name="Artieri C.G."/>
            <person name="Barbash D.A."/>
            <person name="Barker D."/>
            <person name="Barsanti P."/>
            <person name="Batterham P."/>
            <person name="Batzoglou S."/>
            <person name="Begun D."/>
            <person name="Bhutkar A."/>
            <person name="Blanco E."/>
            <person name="Bosak S.A."/>
            <person name="Bradley R.K."/>
            <person name="Brand A.D."/>
            <person name="Brent M.R."/>
            <person name="Brooks A.N."/>
            <person name="Brown R.H."/>
            <person name="Butlin R.K."/>
            <person name="Caggese C."/>
            <person name="Calvi B.R."/>
            <person name="Bernardo de Carvalho A."/>
            <person name="Caspi A."/>
            <person name="Castrezana S."/>
            <person name="Celniker S.E."/>
            <person name="Chang J.L."/>
            <person name="Chapple C."/>
            <person name="Chatterji S."/>
            <person name="Chinwalla A."/>
            <person name="Civetta A."/>
            <person name="Clifton S.W."/>
            <person name="Comeron J.M."/>
            <person name="Costello J.C."/>
            <person name="Coyne J.A."/>
            <person name="Daub J."/>
            <person name="David R.G."/>
            <person name="Delcher A.L."/>
            <person name="Delehaunty K."/>
            <person name="Do C.B."/>
            <person name="Ebling H."/>
            <person name="Edwards K."/>
            <person name="Eickbush T."/>
            <person name="Evans J.D."/>
            <person name="Filipski A."/>
            <person name="Findeiss S."/>
            <person name="Freyhult E."/>
            <person name="Fulton L."/>
            <person name="Fulton R."/>
            <person name="Garcia A.C."/>
            <person name="Gardiner A."/>
            <person name="Garfield D.A."/>
            <person name="Garvin B.E."/>
            <person name="Gibson G."/>
            <person name="Gilbert D."/>
            <person name="Gnerre S."/>
            <person name="Godfrey J."/>
            <person name="Good R."/>
            <person name="Gotea V."/>
            <person name="Gravely B."/>
            <person name="Greenberg A.J."/>
            <person name="Griffiths-Jones S."/>
            <person name="Gross S."/>
            <person name="Guigo R."/>
            <person name="Gustafson E.A."/>
            <person name="Haerty W."/>
            <person name="Hahn M.W."/>
            <person name="Halligan D.L."/>
            <person name="Halpern A.L."/>
            <person name="Halter G.M."/>
            <person name="Han M.V."/>
            <person name="Heger A."/>
            <person name="Hillier L."/>
            <person name="Hinrichs A.S."/>
            <person name="Holmes I."/>
            <person name="Hoskins R.A."/>
            <person name="Hubisz M.J."/>
            <person name="Hultmark D."/>
            <person name="Huntley M.A."/>
            <person name="Jaffe D.B."/>
            <person name="Jagadeeshan S."/>
            <person name="Jeck W.R."/>
            <person name="Johnson J."/>
            <person name="Jones C.D."/>
            <person name="Jordan W.C."/>
            <person name="Karpen G.H."/>
            <person name="Kataoka E."/>
            <person name="Keightley P.D."/>
            <person name="Kheradpour P."/>
            <person name="Kirkness E.F."/>
            <person name="Koerich L.B."/>
            <person name="Kristiansen K."/>
            <person name="Kudrna D."/>
            <person name="Kulathinal R.J."/>
            <person name="Kumar S."/>
            <person name="Kwok R."/>
            <person name="Lander E."/>
            <person name="Langley C.H."/>
            <person name="Lapoint R."/>
            <person name="Lazzaro B.P."/>
            <person name="Lee S.J."/>
            <person name="Levesque L."/>
            <person name="Li R."/>
            <person name="Lin C.F."/>
            <person name="Lin M.F."/>
            <person name="Lindblad-Toh K."/>
            <person name="Llopart A."/>
            <person name="Long M."/>
            <person name="Low L."/>
            <person name="Lozovsky E."/>
            <person name="Lu J."/>
            <person name="Luo M."/>
            <person name="Machado C.A."/>
            <person name="Makalowski W."/>
            <person name="Marzo M."/>
            <person name="Matsuda M."/>
            <person name="Matzkin L."/>
            <person name="McAllister B."/>
            <person name="McBride C.S."/>
            <person name="McKernan B."/>
            <person name="McKernan K."/>
            <person name="Mendez-Lago M."/>
            <person name="Minx P."/>
            <person name="Mollenhauer M.U."/>
            <person name="Montooth K."/>
            <person name="Mount S.M."/>
            <person name="Mu X."/>
            <person name="Myers E."/>
            <person name="Negre B."/>
            <person name="Newfeld S."/>
            <person name="Nielsen R."/>
            <person name="Noor M.A."/>
            <person name="O'Grady P."/>
            <person name="Pachter L."/>
            <person name="Papaceit M."/>
            <person name="Parisi M.J."/>
            <person name="Parisi M."/>
            <person name="Parts L."/>
            <person name="Pedersen J.S."/>
            <person name="Pesole G."/>
            <person name="Phillippy A.M."/>
            <person name="Ponting C.P."/>
            <person name="Pop M."/>
            <person name="Porcelli D."/>
            <person name="Powell J.R."/>
            <person name="Prohaska S."/>
            <person name="Pruitt K."/>
            <person name="Puig M."/>
            <person name="Quesneville H."/>
            <person name="Ram K.R."/>
            <person name="Rand D."/>
            <person name="Rasmussen M.D."/>
            <person name="Reed L.K."/>
            <person name="Reenan R."/>
            <person name="Reily A."/>
            <person name="Remington K.A."/>
            <person name="Rieger T.T."/>
            <person name="Ritchie M.G."/>
            <person name="Robin C."/>
            <person name="Rogers Y.H."/>
            <person name="Rohde C."/>
            <person name="Rozas J."/>
            <person name="Rubenfield M.J."/>
            <person name="Ruiz A."/>
            <person name="Russo S."/>
            <person name="Salzberg S.L."/>
            <person name="Sanchez-Gracia A."/>
            <person name="Saranga D.J."/>
            <person name="Sato H."/>
            <person name="Schaeffer S.W."/>
            <person name="Schatz M.C."/>
            <person name="Schlenke T."/>
            <person name="Schwartz R."/>
            <person name="Segarra C."/>
            <person name="Singh R.S."/>
            <person name="Sirot L."/>
            <person name="Sirota M."/>
            <person name="Sisneros N.B."/>
            <person name="Smith C.D."/>
            <person name="Smith T.F."/>
            <person name="Spieth J."/>
            <person name="Stage D.E."/>
            <person name="Stark A."/>
            <person name="Stephan W."/>
            <person name="Strausberg R.L."/>
            <person name="Strempel S."/>
            <person name="Sturgill D."/>
            <person name="Sutton G."/>
            <person name="Sutton G.G."/>
            <person name="Tao W."/>
            <person name="Teichmann S."/>
            <person name="Tobari Y.N."/>
            <person name="Tomimura Y."/>
            <person name="Tsolas J.M."/>
            <person name="Valente V.L."/>
            <person name="Venter E."/>
            <person name="Venter J.C."/>
            <person name="Vicario S."/>
            <person name="Vieira F.G."/>
            <person name="Vilella A.J."/>
            <person name="Villasante A."/>
            <person name="Walenz B."/>
            <person name="Wang J."/>
            <person name="Wasserman M."/>
            <person name="Watts T."/>
            <person name="Wilson D."/>
            <person name="Wilson R.K."/>
            <person name="Wing R.A."/>
            <person name="Wolfner M.F."/>
            <person name="Wong A."/>
            <person name="Wong G.K."/>
            <person name="Wu C.I."/>
            <person name="Wu G."/>
            <person name="Yamamoto D."/>
            <person name="Yang H.P."/>
            <person name="Yang S.P."/>
            <person name="Yorke J.A."/>
            <person name="Yoshida K."/>
            <person name="Zdobnov E."/>
            <person name="Zhang P."/>
            <person name="Zhang Y."/>
            <person name="Zimin A.V."/>
            <person name="Baldwin J."/>
            <person name="Abdouelleil A."/>
            <person name="Abdulkadir J."/>
            <person name="Abebe A."/>
            <person name="Abera B."/>
            <person name="Abreu J."/>
            <person name="Acer S.C."/>
            <person name="Aftuck L."/>
            <person name="Alexander A."/>
            <person name="An P."/>
            <person name="Anderson E."/>
            <person name="Anderson S."/>
            <person name="Arachi H."/>
            <person name="Azer M."/>
            <person name="Bachantsang P."/>
            <person name="Barry A."/>
            <person name="Bayul T."/>
            <person name="Berlin A."/>
            <person name="Bessette D."/>
            <person name="Bloom T."/>
            <person name="Blye J."/>
            <person name="Boguslavskiy L."/>
            <person name="Bonnet C."/>
            <person name="Boukhgalter B."/>
            <person name="Bourzgui I."/>
            <person name="Brown A."/>
            <person name="Cahill P."/>
            <person name="Channer S."/>
            <person name="Cheshatsang Y."/>
            <person name="Chuda L."/>
            <person name="Citroen M."/>
            <person name="Collymore A."/>
            <person name="Cooke P."/>
            <person name="Costello M."/>
            <person name="D'Aco K."/>
            <person name="Daza R."/>
            <person name="De Haan G."/>
            <person name="DeGray S."/>
            <person name="DeMaso C."/>
            <person name="Dhargay N."/>
            <person name="Dooley K."/>
            <person name="Dooley E."/>
            <person name="Doricent M."/>
            <person name="Dorje P."/>
            <person name="Dorjee K."/>
            <person name="Dupes A."/>
            <person name="Elong R."/>
            <person name="Falk J."/>
            <person name="Farina A."/>
            <person name="Faro S."/>
            <person name="Ferguson D."/>
            <person name="Fisher S."/>
            <person name="Foley C.D."/>
            <person name="Franke A."/>
            <person name="Friedrich D."/>
            <person name="Gadbois L."/>
            <person name="Gearin G."/>
            <person name="Gearin C.R."/>
            <person name="Giannoukos G."/>
            <person name="Goode T."/>
            <person name="Graham J."/>
            <person name="Grandbois E."/>
            <person name="Grewal S."/>
            <person name="Gyaltsen K."/>
            <person name="Hafez N."/>
            <person name="Hagos B."/>
            <person name="Hall J."/>
            <person name="Henson C."/>
            <person name="Hollinger A."/>
            <person name="Honan T."/>
            <person name="Huard M.D."/>
            <person name="Hughes L."/>
            <person name="Hurhula B."/>
            <person name="Husby M.E."/>
            <person name="Kamat A."/>
            <person name="Kanga B."/>
            <person name="Kashin S."/>
            <person name="Khazanovich D."/>
            <person name="Kisner P."/>
            <person name="Lance K."/>
            <person name="Lara M."/>
            <person name="Lee W."/>
            <person name="Lennon N."/>
            <person name="Letendre F."/>
            <person name="LeVine R."/>
            <person name="Lipovsky A."/>
            <person name="Liu X."/>
            <person name="Liu J."/>
            <person name="Liu S."/>
            <person name="Lokyitsang T."/>
            <person name="Lokyitsang Y."/>
            <person name="Lubonja R."/>
            <person name="Lui A."/>
            <person name="MacDonald P."/>
            <person name="Magnisalis V."/>
            <person name="Maru K."/>
            <person name="Matthews C."/>
            <person name="McCusker W."/>
            <person name="McDonough S."/>
            <person name="Mehta T."/>
            <person name="Meldrim J."/>
            <person name="Meneus L."/>
            <person name="Mihai O."/>
            <person name="Mihalev A."/>
            <person name="Mihova T."/>
            <person name="Mittelman R."/>
            <person name="Mlenga V."/>
            <person name="Montmayeur A."/>
            <person name="Mulrain L."/>
            <person name="Navidi A."/>
            <person name="Naylor J."/>
            <person name="Negash T."/>
            <person name="Nguyen T."/>
            <person name="Nguyen N."/>
            <person name="Nicol R."/>
            <person name="Norbu C."/>
            <person name="Norbu N."/>
            <person name="Novod N."/>
            <person name="O'Neill B."/>
            <person name="Osman S."/>
            <person name="Markiewicz E."/>
            <person name="Oyono O.L."/>
            <person name="Patti C."/>
            <person name="Phunkhang P."/>
            <person name="Pierre F."/>
            <person name="Priest M."/>
            <person name="Raghuraman S."/>
            <person name="Rege F."/>
            <person name="Reyes R."/>
            <person name="Rise C."/>
            <person name="Rogov P."/>
            <person name="Ross K."/>
            <person name="Ryan E."/>
            <person name="Settipalli S."/>
            <person name="Shea T."/>
            <person name="Sherpa N."/>
            <person name="Shi L."/>
            <person name="Shih D."/>
            <person name="Sparrow T."/>
            <person name="Spaulding J."/>
            <person name="Stalker J."/>
            <person name="Stange-Thomann N."/>
            <person name="Stavropoulos S."/>
            <person name="Stone C."/>
            <person name="Strader C."/>
            <person name="Tesfaye S."/>
            <person name="Thomson T."/>
            <person name="Thoulutsang Y."/>
            <person name="Thoulutsang D."/>
            <person name="Topham K."/>
            <person name="Topping I."/>
            <person name="Tsamla T."/>
            <person name="Vassiliev H."/>
            <person name="Vo A."/>
            <person name="Wangchuk T."/>
            <person name="Wangdi T."/>
            <person name="Weiand M."/>
            <person name="Wilkinson J."/>
            <person name="Wilson A."/>
            <person name="Yadav S."/>
            <person name="Young G."/>
            <person name="Yu Q."/>
            <person name="Zembek L."/>
            <person name="Zhong D."/>
            <person name="Zimmer A."/>
            <person name="Zwirko Z."/>
            <person name="Jaffe D.B."/>
            <person name="Alvarez P."/>
            <person name="Brockman W."/>
            <person name="Butler J."/>
            <person name="Chin C."/>
            <person name="Gnerre S."/>
            <person name="Grabherr M."/>
            <person name="Kleber M."/>
            <person name="Mauceli E."/>
            <person name="MacCallum I."/>
        </authorList>
    </citation>
    <scope>NUCLEOTIDE SEQUENCE [LARGE SCALE GENOMIC DNA]</scope>
    <source>
        <strain evidence="3">white501</strain>
    </source>
</reference>